<dbReference type="OrthoDB" id="194775at2759"/>
<gene>
    <name evidence="5" type="ORF">L596_005213</name>
</gene>
<feature type="region of interest" description="Disordered" evidence="3">
    <location>
        <begin position="124"/>
        <end position="147"/>
    </location>
</feature>
<sequence>MATRPNTADDDVCPQLGERLSRSRLYGDLSDSSETDSDDPVSPVSELTRRPSPPIDVSRPQAVSTFPTNLRSGSLSSLSSSTDSDLFKQTSGIDLPSEEEDVADKFTAVFTDIPLKAPVHTTLSPFESSEDTEKDKNSQVSAVSSEALRYSRTATEEIFTSAQNFNDDIFPGAQNFAKFPPPSETETDKDSISTRSTLSNYEPVSRKPPSKNDICTVQPTAKKYLQGAEPPGEVDKREGNVQLTPPAAADVQVPFLTNIMTKLCCFRKADRNQQYAVSETEAPAQFSWDQPNRPDPKLYTFEKRSDETLVRNNGEIGGQQFTVDNCKNCTILLFDWSASITIDDCENCLFVLGPCTGSVFVRTTKECTILSVSQQFRTRDCSDLALFLFCVTQPTIEESNNIQFSPLYLFYNDLGNQLRKAGISPFNNNWKRVHDFSATNKCNYRIVSEGPLAVPHIAPAVGTSGFNVDNATSELISCPKHVNCDDRAMVVCTQTPNESLGEFYSRLVKLTHMLSEQLELLECRDVKIKKGELKSLLVLKTFSKYEGRLVLLEFRDENAYAKINPYVVSGVFLVEKERVAEYQKVLHRFSEVQEYV</sequence>
<dbReference type="InterPro" id="IPR006599">
    <property type="entry name" value="CARP_motif"/>
</dbReference>
<dbReference type="Proteomes" id="UP000298663">
    <property type="component" value="Chromosome X"/>
</dbReference>
<dbReference type="InterPro" id="IPR016098">
    <property type="entry name" value="CAP/MinC_C"/>
</dbReference>
<dbReference type="SMART" id="SM00673">
    <property type="entry name" value="CARP"/>
    <property type="match status" value="1"/>
</dbReference>
<dbReference type="GO" id="GO:1990075">
    <property type="term" value="C:periciliary membrane compartment"/>
    <property type="evidence" value="ECO:0007669"/>
    <property type="project" value="TreeGrafter"/>
</dbReference>
<dbReference type="Pfam" id="PF07986">
    <property type="entry name" value="TBCC"/>
    <property type="match status" value="1"/>
</dbReference>
<evidence type="ECO:0000256" key="1">
    <source>
        <dbReference type="ARBA" id="ARBA00008848"/>
    </source>
</evidence>
<feature type="region of interest" description="Disordered" evidence="3">
    <location>
        <begin position="172"/>
        <end position="215"/>
    </location>
</feature>
<dbReference type="Gene3D" id="2.160.20.70">
    <property type="match status" value="1"/>
</dbReference>
<evidence type="ECO:0000313" key="5">
    <source>
        <dbReference type="EMBL" id="TMS38499.1"/>
    </source>
</evidence>
<evidence type="ECO:0000256" key="3">
    <source>
        <dbReference type="SAM" id="MobiDB-lite"/>
    </source>
</evidence>
<feature type="domain" description="C-CAP/cofactor C-like" evidence="4">
    <location>
        <begin position="283"/>
        <end position="438"/>
    </location>
</feature>
<evidence type="ECO:0000256" key="2">
    <source>
        <dbReference type="ARBA" id="ARBA00022741"/>
    </source>
</evidence>
<dbReference type="PANTHER" id="PTHR15440">
    <property type="entry name" value="XRP2 PROTEIN"/>
    <property type="match status" value="1"/>
</dbReference>
<evidence type="ECO:0000259" key="4">
    <source>
        <dbReference type="PROSITE" id="PS51329"/>
    </source>
</evidence>
<dbReference type="GO" id="GO:0000166">
    <property type="term" value="F:nucleotide binding"/>
    <property type="evidence" value="ECO:0007669"/>
    <property type="project" value="UniProtKB-KW"/>
</dbReference>
<dbReference type="InterPro" id="IPR012945">
    <property type="entry name" value="Tubulin-bd_cofactor_C_dom"/>
</dbReference>
<proteinExistence type="inferred from homology"/>
<organism evidence="5 6">
    <name type="scientific">Steinernema carpocapsae</name>
    <name type="common">Entomopathogenic nematode</name>
    <dbReference type="NCBI Taxonomy" id="34508"/>
    <lineage>
        <taxon>Eukaryota</taxon>
        <taxon>Metazoa</taxon>
        <taxon>Ecdysozoa</taxon>
        <taxon>Nematoda</taxon>
        <taxon>Chromadorea</taxon>
        <taxon>Rhabditida</taxon>
        <taxon>Tylenchina</taxon>
        <taxon>Panagrolaimomorpha</taxon>
        <taxon>Strongyloidoidea</taxon>
        <taxon>Steinernematidae</taxon>
        <taxon>Steinernema</taxon>
    </lineage>
</organism>
<accession>A0A4U8UZV2</accession>
<feature type="compositionally biased region" description="Low complexity" evidence="3">
    <location>
        <begin position="70"/>
        <end position="84"/>
    </location>
</feature>
<feature type="region of interest" description="Disordered" evidence="3">
    <location>
        <begin position="1"/>
        <end position="99"/>
    </location>
</feature>
<evidence type="ECO:0000313" key="6">
    <source>
        <dbReference type="Proteomes" id="UP000298663"/>
    </source>
</evidence>
<dbReference type="InterPro" id="IPR017901">
    <property type="entry name" value="C-CAP_CF_C-like"/>
</dbReference>
<keyword evidence="6" id="KW-1185">Reference proteome</keyword>
<dbReference type="GO" id="GO:0006892">
    <property type="term" value="P:post-Golgi vesicle-mediated transport"/>
    <property type="evidence" value="ECO:0007669"/>
    <property type="project" value="TreeGrafter"/>
</dbReference>
<dbReference type="GO" id="GO:0005096">
    <property type="term" value="F:GTPase activator activity"/>
    <property type="evidence" value="ECO:0007669"/>
    <property type="project" value="InterPro"/>
</dbReference>
<name>A0A4U8UZV2_STECR</name>
<keyword evidence="2" id="KW-0547">Nucleotide-binding</keyword>
<feature type="compositionally biased region" description="Polar residues" evidence="3">
    <location>
        <begin position="193"/>
        <end position="202"/>
    </location>
</feature>
<dbReference type="STRING" id="34508.A0A4U8UZV2"/>
<comment type="caution">
    <text evidence="5">The sequence shown here is derived from an EMBL/GenBank/DDBJ whole genome shotgun (WGS) entry which is preliminary data.</text>
</comment>
<comment type="similarity">
    <text evidence="1">Belongs to the TBCC family.</text>
</comment>
<protein>
    <recommendedName>
        <fullName evidence="4">C-CAP/cofactor C-like domain-containing protein</fullName>
    </recommendedName>
</protein>
<dbReference type="EMBL" id="AZBU02000001">
    <property type="protein sequence ID" value="TMS38499.1"/>
    <property type="molecule type" value="Genomic_DNA"/>
</dbReference>
<dbReference type="EMBL" id="CM016762">
    <property type="protein sequence ID" value="TMS38499.1"/>
    <property type="molecule type" value="Genomic_DNA"/>
</dbReference>
<dbReference type="InterPro" id="IPR039093">
    <property type="entry name" value="XRP2"/>
</dbReference>
<dbReference type="GO" id="GO:0005929">
    <property type="term" value="C:cilium"/>
    <property type="evidence" value="ECO:0007669"/>
    <property type="project" value="TreeGrafter"/>
</dbReference>
<dbReference type="PANTHER" id="PTHR15440:SF0">
    <property type="entry name" value="PROTEIN XRP2"/>
    <property type="match status" value="1"/>
</dbReference>
<dbReference type="AlphaFoldDB" id="A0A4U8UZV2"/>
<reference evidence="5 6" key="1">
    <citation type="journal article" date="2015" name="Genome Biol.">
        <title>Comparative genomics of Steinernema reveals deeply conserved gene regulatory networks.</title>
        <authorList>
            <person name="Dillman A.R."/>
            <person name="Macchietto M."/>
            <person name="Porter C.F."/>
            <person name="Rogers A."/>
            <person name="Williams B."/>
            <person name="Antoshechkin I."/>
            <person name="Lee M.M."/>
            <person name="Goodwin Z."/>
            <person name="Lu X."/>
            <person name="Lewis E.E."/>
            <person name="Goodrich-Blair H."/>
            <person name="Stock S.P."/>
            <person name="Adams B.J."/>
            <person name="Sternberg P.W."/>
            <person name="Mortazavi A."/>
        </authorList>
    </citation>
    <scope>NUCLEOTIDE SEQUENCE [LARGE SCALE GENOMIC DNA]</scope>
    <source>
        <strain evidence="5 6">ALL</strain>
    </source>
</reference>
<dbReference type="PROSITE" id="PS51329">
    <property type="entry name" value="C_CAP_COFACTOR_C"/>
    <property type="match status" value="1"/>
</dbReference>
<reference evidence="5 6" key="2">
    <citation type="journal article" date="2019" name="G3 (Bethesda)">
        <title>Hybrid Assembly of the Genome of the Entomopathogenic Nematode Steinernema carpocapsae Identifies the X-Chromosome.</title>
        <authorList>
            <person name="Serra L."/>
            <person name="Macchietto M."/>
            <person name="Macias-Munoz A."/>
            <person name="McGill C.J."/>
            <person name="Rodriguez I.M."/>
            <person name="Rodriguez B."/>
            <person name="Murad R."/>
            <person name="Mortazavi A."/>
        </authorList>
    </citation>
    <scope>NUCLEOTIDE SEQUENCE [LARGE SCALE GENOMIC DNA]</scope>
    <source>
        <strain evidence="5 6">ALL</strain>
    </source>
</reference>